<dbReference type="EMBL" id="QNRR01000018">
    <property type="protein sequence ID" value="RBP36075.1"/>
    <property type="molecule type" value="Genomic_DNA"/>
</dbReference>
<evidence type="ECO:0000256" key="2">
    <source>
        <dbReference type="ARBA" id="ARBA00001927"/>
    </source>
</evidence>
<evidence type="ECO:0000256" key="11">
    <source>
        <dbReference type="ARBA" id="ARBA00022962"/>
    </source>
</evidence>
<dbReference type="FunFam" id="3.20.20.70:FF:000031">
    <property type="entry name" value="Glutamate synthase 1 [NADH]"/>
    <property type="match status" value="1"/>
</dbReference>
<dbReference type="Pfam" id="PF01645">
    <property type="entry name" value="Glu_synthase"/>
    <property type="match status" value="1"/>
</dbReference>
<evidence type="ECO:0000256" key="4">
    <source>
        <dbReference type="ARBA" id="ARBA00009716"/>
    </source>
</evidence>
<dbReference type="SUPFAM" id="SSF51395">
    <property type="entry name" value="FMN-linked oxidoreductases"/>
    <property type="match status" value="1"/>
</dbReference>
<evidence type="ECO:0000256" key="3">
    <source>
        <dbReference type="ARBA" id="ARBA00001974"/>
    </source>
</evidence>
<comment type="catalytic activity">
    <reaction evidence="18">
        <text>2 L-glutamate + NADP(+) = L-glutamine + 2-oxoglutarate + NADPH + H(+)</text>
        <dbReference type="Rhea" id="RHEA:15501"/>
        <dbReference type="ChEBI" id="CHEBI:15378"/>
        <dbReference type="ChEBI" id="CHEBI:16810"/>
        <dbReference type="ChEBI" id="CHEBI:29985"/>
        <dbReference type="ChEBI" id="CHEBI:57783"/>
        <dbReference type="ChEBI" id="CHEBI:58349"/>
        <dbReference type="ChEBI" id="CHEBI:58359"/>
        <dbReference type="EC" id="1.4.1.13"/>
    </reaction>
</comment>
<keyword evidence="11" id="KW-0315">Glutamine amidotransferase</keyword>
<keyword evidence="6" id="KW-0028">Amino-acid biosynthesis</keyword>
<evidence type="ECO:0000256" key="21">
    <source>
        <dbReference type="SAM" id="MobiDB-lite"/>
    </source>
</evidence>
<dbReference type="SUPFAM" id="SSF56235">
    <property type="entry name" value="N-terminal nucleophile aminohydrolases (Ntn hydrolases)"/>
    <property type="match status" value="1"/>
</dbReference>
<dbReference type="InterPro" id="IPR002489">
    <property type="entry name" value="Glu_synth_asu_C"/>
</dbReference>
<evidence type="ECO:0000256" key="9">
    <source>
        <dbReference type="ARBA" id="ARBA00022723"/>
    </source>
</evidence>
<dbReference type="EC" id="1.4.1.13" evidence="5"/>
<dbReference type="GO" id="GO:0004355">
    <property type="term" value="F:glutamate synthase (NADPH) activity"/>
    <property type="evidence" value="ECO:0007669"/>
    <property type="project" value="UniProtKB-EC"/>
</dbReference>
<dbReference type="Pfam" id="PF04898">
    <property type="entry name" value="Glu_syn_central"/>
    <property type="match status" value="1"/>
</dbReference>
<dbReference type="CDD" id="cd00982">
    <property type="entry name" value="gltB_C"/>
    <property type="match status" value="1"/>
</dbReference>
<dbReference type="PROSITE" id="PS51278">
    <property type="entry name" value="GATASE_TYPE_2"/>
    <property type="match status" value="1"/>
</dbReference>
<keyword evidence="8" id="KW-0288">FMN</keyword>
<dbReference type="GO" id="GO:0051538">
    <property type="term" value="F:3 iron, 4 sulfur cluster binding"/>
    <property type="evidence" value="ECO:0007669"/>
    <property type="project" value="UniProtKB-KW"/>
</dbReference>
<dbReference type="Pfam" id="PF00310">
    <property type="entry name" value="GATase_2"/>
    <property type="match status" value="1"/>
</dbReference>
<dbReference type="Gene3D" id="3.60.20.10">
    <property type="entry name" value="Glutamine Phosphoribosylpyrophosphate, subunit 1, domain 1"/>
    <property type="match status" value="1"/>
</dbReference>
<protein>
    <recommendedName>
        <fullName evidence="19">Glutamate synthase [NADPH] large chain</fullName>
        <ecNumber evidence="5">1.4.1.13</ecNumber>
    </recommendedName>
    <alternativeName>
        <fullName evidence="20">Glutamate synthase subunit alpha</fullName>
    </alternativeName>
</protein>
<evidence type="ECO:0000256" key="14">
    <source>
        <dbReference type="ARBA" id="ARBA00023014"/>
    </source>
</evidence>
<evidence type="ECO:0000256" key="12">
    <source>
        <dbReference type="ARBA" id="ARBA00023002"/>
    </source>
</evidence>
<keyword evidence="9" id="KW-0479">Metal-binding</keyword>
<evidence type="ECO:0000256" key="10">
    <source>
        <dbReference type="ARBA" id="ARBA00022827"/>
    </source>
</evidence>
<comment type="similarity">
    <text evidence="4">Belongs to the glutamate synthase family.</text>
</comment>
<proteinExistence type="inferred from homology"/>
<evidence type="ECO:0000256" key="13">
    <source>
        <dbReference type="ARBA" id="ARBA00023004"/>
    </source>
</evidence>
<evidence type="ECO:0000313" key="23">
    <source>
        <dbReference type="EMBL" id="RBP36075.1"/>
    </source>
</evidence>
<dbReference type="RefSeq" id="WP_113962024.1">
    <property type="nucleotide sequence ID" value="NZ_QNRR01000018.1"/>
</dbReference>
<evidence type="ECO:0000256" key="19">
    <source>
        <dbReference type="ARBA" id="ARBA00072108"/>
    </source>
</evidence>
<comment type="cofactor">
    <cofactor evidence="3">
        <name>FAD</name>
        <dbReference type="ChEBI" id="CHEBI:57692"/>
    </cofactor>
</comment>
<evidence type="ECO:0000313" key="24">
    <source>
        <dbReference type="Proteomes" id="UP000253426"/>
    </source>
</evidence>
<evidence type="ECO:0000256" key="7">
    <source>
        <dbReference type="ARBA" id="ARBA00022630"/>
    </source>
</evidence>
<dbReference type="FunFam" id="2.160.20.60:FF:000001">
    <property type="entry name" value="Glutamate synthase, large subunit"/>
    <property type="match status" value="1"/>
</dbReference>
<evidence type="ECO:0000256" key="8">
    <source>
        <dbReference type="ARBA" id="ARBA00022643"/>
    </source>
</evidence>
<comment type="caution">
    <text evidence="23">The sequence shown here is derived from an EMBL/GenBank/DDBJ whole genome shotgun (WGS) entry which is preliminary data.</text>
</comment>
<dbReference type="CDD" id="cd02808">
    <property type="entry name" value="GltS_FMN"/>
    <property type="match status" value="1"/>
</dbReference>
<comment type="pathway">
    <text evidence="17">Amino-acid biosynthesis; L-glutamate biosynthesis via GLT pathway; L-glutamate from 2-oxoglutarate and L-glutamine (NADP(+) route): step 1/1.</text>
</comment>
<comment type="cofactor">
    <cofactor evidence="1">
        <name>FMN</name>
        <dbReference type="ChEBI" id="CHEBI:58210"/>
    </cofactor>
</comment>
<dbReference type="InterPro" id="IPR029055">
    <property type="entry name" value="Ntn_hydrolases_N"/>
</dbReference>
<dbReference type="InterPro" id="IPR036485">
    <property type="entry name" value="Glu_synth_asu_C_sf"/>
</dbReference>
<dbReference type="SUPFAM" id="SSF69336">
    <property type="entry name" value="Alpha subunit of glutamate synthase, C-terminal domain"/>
    <property type="match status" value="1"/>
</dbReference>
<evidence type="ECO:0000256" key="17">
    <source>
        <dbReference type="ARBA" id="ARBA00037898"/>
    </source>
</evidence>
<dbReference type="Proteomes" id="UP000253426">
    <property type="component" value="Unassembled WGS sequence"/>
</dbReference>
<sequence>MTKHPYYDLPIPNEGSLHRMELERDACGVGFVAKVDGTRSHEILELALGGCCAVVHRGAMEADMKTGDGAGVLAQIPHKILLPVAKEEFGVELDHPLDLAVGVFFLPQDELQRIKIQTVAEGAVAKRGIRIIGWRKVPVNANELGTKSLQTMPYIMHLLMARPEGMDDGPFERALYMARRELILKSRSMGLAEFYVPSMSHKTIIYKALVIATALGKFYQDLQDERFETSLAIFHQRFSTNTFPTWALSHPFRMLAHNGEINTVRGNRNWVASRASDFEHEFWENEEHLLKNLCAVGQSDSASLDAALELLVLSGRDLTHAMSMLVPAAYGIDPTTTDEEKAYYEYHSCFSEPWDGPAALVATDGVSIVASLDRNGLRPSRYKLTEDGIFALGSEVGIIPLDDRKVIKKGRLAPGEMIEVNTLKGTVTSNGEIKAQLAANQPYGEWLKANRHDLTSLAPHAPKEELDILSLSQKQVTFGWNKEEIDMAFAPMLAKGEEVIYSMGDDAALSALSKQPKVLFTYFKQLFAQVTNPPIDPIRERAVMSLDVVLGWQRNWLAETPEHASVVHLKSPFLFENELEKLKNLENFPCRVLDTTWAVSEGTIGLRKAVERLCAEAEKAVEDNVRILILSDRTIDHNRVPVPSLIATGAVHHHLNRAQKRMRLSIVVDTGEARDTHQMACLFGFGASAVCPYLAFETVQEVLDADKTARKPLYTDLDFAKLLTNYRKSLEKGVLKIMSKMGISVLSSYTGAQIFEAVGIGKEVMDSCFTGTPSQIAGIGFDEIAEESLARHAAAYTTAVPESGPIELADPGFYRPRRDGELHSVTGPVIKNFHTFVKSGKPEDYDKYVSSQLENRPAALKDLFEFVPDSGGPIPLDEVEPIEDIRVRFTTAAMSLGAISPEAHEALAIAMNSIGGKSDSGEGGEDPRRFKPYENGDWAMSKIKQVASGRFGVTAEYLANAWELEIKMAQGAKPGEGGQLPAMKVSGLIARLRHTQPGVSLISPPPHHDIYSIEDLAQLIHDLKEANPRARVCVKLVAETGVGTVAAGVAKANADIILVSGHEGGTGASPLSSIKHAGLPWELGLAETQQVLMLNGLRDRVTLRTDGGLRNGRDIVTAAILGAEEFNFGTIALIALGCVYVRQCHLNNCPVGVATTDPKFRQKFKGKPEHVVNFFNAVAEETRAIMAQLGVAKMNDLIGRPEFLKQRVVPDHKKANLLDLSRILRDVGKELGQDAPRICRVNSNERINHHPLDDKIMQAAQVAISDKRKVNPLRYKVKNTDRNIGTKLAGEIAFHHGNHGLQPGTVEVNCEGSAGQSFGTFLCGGVSLNLTGEANDYVGKGLCGGEIVIRPPAKTHPTFQTHENSIVGNTLLYGATSGSLFAAGRAGERFCVRNSGATAVIEGIGDHGCEYMTGGVVAVLGSFGKNFGAGMSGGVAYLLDEAGMFAKLHNPEMIKGGALEAEDDVKALQALIYKHLEKTDSPRARDILDRWDHFGPLFVKVSPKVEPVAVPGEDEPPSDDTLGAKAQAGVAA</sequence>
<dbReference type="InterPro" id="IPR050711">
    <property type="entry name" value="ET-N_metabolism_enzyme"/>
</dbReference>
<keyword evidence="15" id="KW-0314">Glutamate biosynthesis</keyword>
<dbReference type="Pfam" id="PF01493">
    <property type="entry name" value="GXGXG"/>
    <property type="match status" value="1"/>
</dbReference>
<organism evidence="23 24">
    <name type="scientific">Roseimicrobium gellanilyticum</name>
    <dbReference type="NCBI Taxonomy" id="748857"/>
    <lineage>
        <taxon>Bacteria</taxon>
        <taxon>Pseudomonadati</taxon>
        <taxon>Verrucomicrobiota</taxon>
        <taxon>Verrucomicrobiia</taxon>
        <taxon>Verrucomicrobiales</taxon>
        <taxon>Verrucomicrobiaceae</taxon>
        <taxon>Roseimicrobium</taxon>
    </lineage>
</organism>
<feature type="domain" description="Glutamine amidotransferase type-2" evidence="22">
    <location>
        <begin position="27"/>
        <end position="423"/>
    </location>
</feature>
<accession>A0A366H2R8</accession>
<evidence type="ECO:0000256" key="15">
    <source>
        <dbReference type="ARBA" id="ARBA00023164"/>
    </source>
</evidence>
<dbReference type="PANTHER" id="PTHR11938">
    <property type="entry name" value="FAD NADPH DEHYDROGENASE/OXIDOREDUCTASE"/>
    <property type="match status" value="1"/>
</dbReference>
<evidence type="ECO:0000256" key="18">
    <source>
        <dbReference type="ARBA" id="ARBA00048151"/>
    </source>
</evidence>
<dbReference type="Gene3D" id="3.20.20.70">
    <property type="entry name" value="Aldolase class I"/>
    <property type="match status" value="2"/>
</dbReference>
<keyword evidence="16" id="KW-0003">3Fe-4S</keyword>
<feature type="region of interest" description="Disordered" evidence="21">
    <location>
        <begin position="1507"/>
        <end position="1532"/>
    </location>
</feature>
<dbReference type="InterPro" id="IPR002932">
    <property type="entry name" value="Glu_synthdom"/>
</dbReference>
<evidence type="ECO:0000259" key="22">
    <source>
        <dbReference type="PROSITE" id="PS51278"/>
    </source>
</evidence>
<evidence type="ECO:0000256" key="1">
    <source>
        <dbReference type="ARBA" id="ARBA00001917"/>
    </source>
</evidence>
<keyword evidence="14" id="KW-0411">Iron-sulfur</keyword>
<dbReference type="PANTHER" id="PTHR11938:SF133">
    <property type="entry name" value="GLUTAMATE SYNTHASE (NADH)"/>
    <property type="match status" value="1"/>
</dbReference>
<keyword evidence="7" id="KW-0285">Flavoprotein</keyword>
<dbReference type="GO" id="GO:0046872">
    <property type="term" value="F:metal ion binding"/>
    <property type="evidence" value="ECO:0007669"/>
    <property type="project" value="UniProtKB-KW"/>
</dbReference>
<keyword evidence="24" id="KW-1185">Reference proteome</keyword>
<dbReference type="FunFam" id="3.60.20.10:FF:000001">
    <property type="entry name" value="Glutamate synthase, large subunit"/>
    <property type="match status" value="1"/>
</dbReference>
<reference evidence="23 24" key="1">
    <citation type="submission" date="2018-06" db="EMBL/GenBank/DDBJ databases">
        <title>Genomic Encyclopedia of Type Strains, Phase IV (KMG-IV): sequencing the most valuable type-strain genomes for metagenomic binning, comparative biology and taxonomic classification.</title>
        <authorList>
            <person name="Goeker M."/>
        </authorList>
    </citation>
    <scope>NUCLEOTIDE SEQUENCE [LARGE SCALE GENOMIC DNA]</scope>
    <source>
        <strain evidence="23 24">DSM 25532</strain>
    </source>
</reference>
<dbReference type="InterPro" id="IPR006982">
    <property type="entry name" value="Glu_synth_centr_N"/>
</dbReference>
<dbReference type="GO" id="GO:0006537">
    <property type="term" value="P:glutamate biosynthetic process"/>
    <property type="evidence" value="ECO:0007669"/>
    <property type="project" value="UniProtKB-KW"/>
</dbReference>
<evidence type="ECO:0000256" key="16">
    <source>
        <dbReference type="ARBA" id="ARBA00023291"/>
    </source>
</evidence>
<keyword evidence="10" id="KW-0274">FAD</keyword>
<gene>
    <name evidence="23" type="ORF">DES53_11824</name>
</gene>
<keyword evidence="13" id="KW-0408">Iron</keyword>
<keyword evidence="12" id="KW-0560">Oxidoreductase</keyword>
<dbReference type="NCBIfam" id="NF008730">
    <property type="entry name" value="PRK11750.1"/>
    <property type="match status" value="1"/>
</dbReference>
<name>A0A366H2R8_9BACT</name>
<evidence type="ECO:0000256" key="6">
    <source>
        <dbReference type="ARBA" id="ARBA00022605"/>
    </source>
</evidence>
<dbReference type="Gene3D" id="2.160.20.60">
    <property type="entry name" value="Glutamate synthase, alpha subunit, C-terminal domain"/>
    <property type="match status" value="1"/>
</dbReference>
<dbReference type="InterPro" id="IPR017932">
    <property type="entry name" value="GATase_2_dom"/>
</dbReference>
<comment type="cofactor">
    <cofactor evidence="2">
        <name>[3Fe-4S] cluster</name>
        <dbReference type="ChEBI" id="CHEBI:21137"/>
    </cofactor>
</comment>
<dbReference type="CDD" id="cd00713">
    <property type="entry name" value="GltS"/>
    <property type="match status" value="1"/>
</dbReference>
<evidence type="ECO:0000256" key="20">
    <source>
        <dbReference type="ARBA" id="ARBA00079921"/>
    </source>
</evidence>
<dbReference type="GO" id="GO:0019676">
    <property type="term" value="P:ammonia assimilation cycle"/>
    <property type="evidence" value="ECO:0007669"/>
    <property type="project" value="TreeGrafter"/>
</dbReference>
<evidence type="ECO:0000256" key="5">
    <source>
        <dbReference type="ARBA" id="ARBA00012079"/>
    </source>
</evidence>
<dbReference type="OrthoDB" id="9758182at2"/>
<dbReference type="InterPro" id="IPR013785">
    <property type="entry name" value="Aldolase_TIM"/>
</dbReference>